<evidence type="ECO:0000313" key="9">
    <source>
        <dbReference type="Proteomes" id="UP000006415"/>
    </source>
</evidence>
<feature type="region of interest" description="Disordered" evidence="6">
    <location>
        <begin position="184"/>
        <end position="229"/>
    </location>
</feature>
<comment type="similarity">
    <text evidence="2">Belongs to the LemA family.</text>
</comment>
<comment type="subcellular location">
    <subcellularLocation>
        <location evidence="1">Membrane</location>
        <topology evidence="1">Single-pass membrane protein</topology>
    </subcellularLocation>
</comment>
<dbReference type="Pfam" id="PF04011">
    <property type="entry name" value="LemA"/>
    <property type="match status" value="1"/>
</dbReference>
<keyword evidence="4 7" id="KW-1133">Transmembrane helix</keyword>
<evidence type="ECO:0008006" key="10">
    <source>
        <dbReference type="Google" id="ProtNLM"/>
    </source>
</evidence>
<evidence type="ECO:0000256" key="2">
    <source>
        <dbReference type="ARBA" id="ARBA00008854"/>
    </source>
</evidence>
<accession>J0X009</accession>
<proteinExistence type="inferred from homology"/>
<organism evidence="8 9">
    <name type="scientific">Scardovia wiggsiae F0424</name>
    <dbReference type="NCBI Taxonomy" id="857290"/>
    <lineage>
        <taxon>Bacteria</taxon>
        <taxon>Bacillati</taxon>
        <taxon>Actinomycetota</taxon>
        <taxon>Actinomycetes</taxon>
        <taxon>Bifidobacteriales</taxon>
        <taxon>Bifidobacteriaceae</taxon>
        <taxon>Scardovia</taxon>
    </lineage>
</organism>
<dbReference type="GO" id="GO:0016020">
    <property type="term" value="C:membrane"/>
    <property type="evidence" value="ECO:0007669"/>
    <property type="project" value="UniProtKB-SubCell"/>
</dbReference>
<dbReference type="InterPro" id="IPR023353">
    <property type="entry name" value="LemA-like_dom_sf"/>
</dbReference>
<dbReference type="AlphaFoldDB" id="J0X009"/>
<dbReference type="STRING" id="857290.HMPREF9156_00623"/>
<evidence type="ECO:0000313" key="8">
    <source>
        <dbReference type="EMBL" id="EJD65179.1"/>
    </source>
</evidence>
<comment type="caution">
    <text evidence="8">The sequence shown here is derived from an EMBL/GenBank/DDBJ whole genome shotgun (WGS) entry which is preliminary data.</text>
</comment>
<evidence type="ECO:0000256" key="5">
    <source>
        <dbReference type="ARBA" id="ARBA00023136"/>
    </source>
</evidence>
<keyword evidence="5 7" id="KW-0472">Membrane</keyword>
<keyword evidence="9" id="KW-1185">Reference proteome</keyword>
<evidence type="ECO:0000256" key="4">
    <source>
        <dbReference type="ARBA" id="ARBA00022989"/>
    </source>
</evidence>
<evidence type="ECO:0000256" key="6">
    <source>
        <dbReference type="SAM" id="MobiDB-lite"/>
    </source>
</evidence>
<feature type="transmembrane region" description="Helical" evidence="7">
    <location>
        <begin position="6"/>
        <end position="27"/>
    </location>
</feature>
<dbReference type="PANTHER" id="PTHR34478">
    <property type="entry name" value="PROTEIN LEMA"/>
    <property type="match status" value="1"/>
</dbReference>
<dbReference type="RefSeq" id="WP_007147689.1">
    <property type="nucleotide sequence ID" value="NZ_AKCI01000001.1"/>
</dbReference>
<evidence type="ECO:0000256" key="3">
    <source>
        <dbReference type="ARBA" id="ARBA00022692"/>
    </source>
</evidence>
<dbReference type="InterPro" id="IPR007156">
    <property type="entry name" value="MamQ_LemA"/>
</dbReference>
<dbReference type="PANTHER" id="PTHR34478:SF2">
    <property type="entry name" value="MEMBRANE PROTEIN"/>
    <property type="match status" value="1"/>
</dbReference>
<evidence type="ECO:0000256" key="7">
    <source>
        <dbReference type="SAM" id="Phobius"/>
    </source>
</evidence>
<dbReference type="eggNOG" id="COG1704">
    <property type="taxonomic scope" value="Bacteria"/>
</dbReference>
<dbReference type="GeneID" id="97291437"/>
<feature type="compositionally biased region" description="Low complexity" evidence="6">
    <location>
        <begin position="197"/>
        <end position="229"/>
    </location>
</feature>
<dbReference type="Gene3D" id="1.20.1440.20">
    <property type="entry name" value="LemA-like domain"/>
    <property type="match status" value="1"/>
</dbReference>
<evidence type="ECO:0000256" key="1">
    <source>
        <dbReference type="ARBA" id="ARBA00004167"/>
    </source>
</evidence>
<dbReference type="EMBL" id="AGZS01000002">
    <property type="protein sequence ID" value="EJD65179.1"/>
    <property type="molecule type" value="Genomic_DNA"/>
</dbReference>
<dbReference type="HOGENOM" id="CLU_056714_0_1_11"/>
<dbReference type="SUPFAM" id="SSF140478">
    <property type="entry name" value="LemA-like"/>
    <property type="match status" value="1"/>
</dbReference>
<dbReference type="Proteomes" id="UP000006415">
    <property type="component" value="Unassembled WGS sequence"/>
</dbReference>
<dbReference type="OrthoDB" id="9804152at2"/>
<gene>
    <name evidence="8" type="ORF">HMPREF9156_00623</name>
</gene>
<reference evidence="8 9" key="1">
    <citation type="submission" date="2012-01" db="EMBL/GenBank/DDBJ databases">
        <title>The Genome Sequence of Scardovia wiggsiae F0424.</title>
        <authorList>
            <consortium name="The Broad Institute Genome Sequencing Platform"/>
            <person name="Earl A."/>
            <person name="Ward D."/>
            <person name="Feldgarden M."/>
            <person name="Gevers D."/>
            <person name="Izard J."/>
            <person name="Ganesan A."/>
            <person name="Baranova O.V."/>
            <person name="Blanton J.M."/>
            <person name="Tanner A.C."/>
            <person name="Mathney J."/>
            <person name="Dewhirst F.E."/>
            <person name="Young S.K."/>
            <person name="Zeng Q."/>
            <person name="Gargeya S."/>
            <person name="Fitzgerald M."/>
            <person name="Haas B."/>
            <person name="Abouelleil A."/>
            <person name="Alvarado L."/>
            <person name="Arachchi H.M."/>
            <person name="Berlin A."/>
            <person name="Chapman S.B."/>
            <person name="Gearin G."/>
            <person name="Goldberg J."/>
            <person name="Griggs A."/>
            <person name="Gujja S."/>
            <person name="Hansen M."/>
            <person name="Heiman D."/>
            <person name="Howarth C."/>
            <person name="Larimer J."/>
            <person name="Lui A."/>
            <person name="MacDonald P.J.P."/>
            <person name="McCowen C."/>
            <person name="Montmayeur A."/>
            <person name="Murphy C."/>
            <person name="Neiman D."/>
            <person name="Pearson M."/>
            <person name="Priest M."/>
            <person name="Roberts A."/>
            <person name="Saif S."/>
            <person name="Shea T."/>
            <person name="Sisk P."/>
            <person name="Stolte C."/>
            <person name="Sykes S."/>
            <person name="Wortman J."/>
            <person name="Nusbaum C."/>
            <person name="Birren B."/>
        </authorList>
    </citation>
    <scope>NUCLEOTIDE SEQUENCE [LARGE SCALE GENOMIC DNA]</scope>
    <source>
        <strain evidence="8 9">F0424</strain>
    </source>
</reference>
<keyword evidence="3 7" id="KW-0812">Transmembrane</keyword>
<name>J0X009_9BIFI</name>
<protein>
    <recommendedName>
        <fullName evidence="10">LemA family protein</fullName>
    </recommendedName>
</protein>
<sequence>MSTGLIIGIVVVVIVVAIILWAISGYNNLVALRNRVKNGWAQIDVQLKQRADLIPNLVATVQGYASHESSVFEEVTRARAGVRDAVASGNVNQRAAAETALGRAIVNVLATAENYPELKANQNFLDLQNKLSELEQKIAYARQFYNDVVMKYNTRLEVFPSNIIAGMFHFEKADSFSVTEARDREVPQVSFNTGSTPDASDTPGAGDPPAAAAPDGTPSAPAAPSPSAQ</sequence>